<dbReference type="EMBL" id="VSRR010020464">
    <property type="protein sequence ID" value="MPC63145.1"/>
    <property type="molecule type" value="Genomic_DNA"/>
</dbReference>
<name>A0A5B7H0I8_PORTR</name>
<dbReference type="Proteomes" id="UP000324222">
    <property type="component" value="Unassembled WGS sequence"/>
</dbReference>
<organism evidence="2 3">
    <name type="scientific">Portunus trituberculatus</name>
    <name type="common">Swimming crab</name>
    <name type="synonym">Neptunus trituberculatus</name>
    <dbReference type="NCBI Taxonomy" id="210409"/>
    <lineage>
        <taxon>Eukaryota</taxon>
        <taxon>Metazoa</taxon>
        <taxon>Ecdysozoa</taxon>
        <taxon>Arthropoda</taxon>
        <taxon>Crustacea</taxon>
        <taxon>Multicrustacea</taxon>
        <taxon>Malacostraca</taxon>
        <taxon>Eumalacostraca</taxon>
        <taxon>Eucarida</taxon>
        <taxon>Decapoda</taxon>
        <taxon>Pleocyemata</taxon>
        <taxon>Brachyura</taxon>
        <taxon>Eubrachyura</taxon>
        <taxon>Portunoidea</taxon>
        <taxon>Portunidae</taxon>
        <taxon>Portuninae</taxon>
        <taxon>Portunus</taxon>
    </lineage>
</organism>
<reference evidence="2 3" key="1">
    <citation type="submission" date="2019-05" db="EMBL/GenBank/DDBJ databases">
        <title>Another draft genome of Portunus trituberculatus and its Hox gene families provides insights of decapod evolution.</title>
        <authorList>
            <person name="Jeong J.-H."/>
            <person name="Song I."/>
            <person name="Kim S."/>
            <person name="Choi T."/>
            <person name="Kim D."/>
            <person name="Ryu S."/>
            <person name="Kim W."/>
        </authorList>
    </citation>
    <scope>NUCLEOTIDE SEQUENCE [LARGE SCALE GENOMIC DNA]</scope>
    <source>
        <tissue evidence="2">Muscle</tissue>
    </source>
</reference>
<keyword evidence="3" id="KW-1185">Reference proteome</keyword>
<comment type="caution">
    <text evidence="2">The sequence shown here is derived from an EMBL/GenBank/DDBJ whole genome shotgun (WGS) entry which is preliminary data.</text>
</comment>
<protein>
    <submittedName>
        <fullName evidence="2">Uncharacterized protein</fullName>
    </submittedName>
</protein>
<accession>A0A5B7H0I8</accession>
<keyword evidence="1" id="KW-0472">Membrane</keyword>
<evidence type="ECO:0000256" key="1">
    <source>
        <dbReference type="SAM" id="Phobius"/>
    </source>
</evidence>
<feature type="transmembrane region" description="Helical" evidence="1">
    <location>
        <begin position="44"/>
        <end position="66"/>
    </location>
</feature>
<evidence type="ECO:0000313" key="2">
    <source>
        <dbReference type="EMBL" id="MPC63145.1"/>
    </source>
</evidence>
<feature type="transmembrane region" description="Helical" evidence="1">
    <location>
        <begin position="86"/>
        <end position="106"/>
    </location>
</feature>
<keyword evidence="1" id="KW-0812">Transmembrane</keyword>
<evidence type="ECO:0000313" key="3">
    <source>
        <dbReference type="Proteomes" id="UP000324222"/>
    </source>
</evidence>
<gene>
    <name evidence="2" type="ORF">E2C01_057240</name>
</gene>
<proteinExistence type="predicted"/>
<sequence>MFHNQITFRFEVLENAPHSSPLAPRCTYALLSLRIGKPLRSNMSLVFVWDLSSLSHVILPFCGHLSCWTSPPSSAPIASPSPSSSAFFLLVFLTPVFFSILITAAVHRLFVGNRALPLINLR</sequence>
<keyword evidence="1" id="KW-1133">Transmembrane helix</keyword>
<dbReference type="AlphaFoldDB" id="A0A5B7H0I8"/>